<feature type="chain" id="PRO_5046158115" evidence="1">
    <location>
        <begin position="23"/>
        <end position="483"/>
    </location>
</feature>
<dbReference type="PROSITE" id="PS50234">
    <property type="entry name" value="VWFA"/>
    <property type="match status" value="1"/>
</dbReference>
<gene>
    <name evidence="3" type="ORF">ORD21_13570</name>
</gene>
<dbReference type="Gene3D" id="3.40.50.410">
    <property type="entry name" value="von Willebrand factor, type A domain"/>
    <property type="match status" value="1"/>
</dbReference>
<sequence length="483" mass="51753">MLRPNISLLILTLALRVSVADAQGATTHVQLILDASGSMLGKLPDGQTRIASAKSTLTQFLGGLKADPSLNVGMRIYGAGLKAGKQCEDSVLVTPMKGFDKSALQTQVNEATPKGATPIVYSLMQAAGDFPKDSSRKVIVLVTDGEESCGGKLNDAVALFKKMGIEVDLRIIGIDLNDKARKSFDGFGTFENTRNSAELAAALSRATASTQAGTYVVSAAKTAQAGDTIDVKWTGPNNPKDFITVVKKGEGEGKYAKYEYTEKGNPTRLLMPQEPGEYEIRYSNFNVSPYATLASTPITLKAAAYMLSAATTAAAGDTIDVKWTGPNNPKDFIMVVKKGTPEGKYSGKYQYTKSGNPTKLLMPLEPGDYEIRYSSFDSSPYPTLARTAITLKAATYKLSAPASARAGSTIQVKWTGPDFPKDFIMVVKKGTAEGQYARPYESTSKGNPLSIKLPDEPGTYELRYSSFDAAPYPTLARATIEVK</sequence>
<keyword evidence="4" id="KW-1185">Reference proteome</keyword>
<feature type="signal peptide" evidence="1">
    <location>
        <begin position="1"/>
        <end position="22"/>
    </location>
</feature>
<name>A0ABU4DT54_9DEIO</name>
<dbReference type="SUPFAM" id="SSF53300">
    <property type="entry name" value="vWA-like"/>
    <property type="match status" value="1"/>
</dbReference>
<comment type="caution">
    <text evidence="3">The sequence shown here is derived from an EMBL/GenBank/DDBJ whole genome shotgun (WGS) entry which is preliminary data.</text>
</comment>
<organism evidence="3 4">
    <name type="scientific">Deinococcus arenicola</name>
    <dbReference type="NCBI Taxonomy" id="2994950"/>
    <lineage>
        <taxon>Bacteria</taxon>
        <taxon>Thermotogati</taxon>
        <taxon>Deinococcota</taxon>
        <taxon>Deinococci</taxon>
        <taxon>Deinococcales</taxon>
        <taxon>Deinococcaceae</taxon>
        <taxon>Deinococcus</taxon>
    </lineage>
</organism>
<dbReference type="RefSeq" id="WP_317640968.1">
    <property type="nucleotide sequence ID" value="NZ_JAPMIV010000031.1"/>
</dbReference>
<feature type="domain" description="VWFA" evidence="2">
    <location>
        <begin position="28"/>
        <end position="174"/>
    </location>
</feature>
<proteinExistence type="predicted"/>
<evidence type="ECO:0000313" key="4">
    <source>
        <dbReference type="Proteomes" id="UP001276150"/>
    </source>
</evidence>
<keyword evidence="1" id="KW-0732">Signal</keyword>
<protein>
    <submittedName>
        <fullName evidence="3">VWA domain-containing protein</fullName>
    </submittedName>
</protein>
<dbReference type="InterPro" id="IPR036465">
    <property type="entry name" value="vWFA_dom_sf"/>
</dbReference>
<dbReference type="Proteomes" id="UP001276150">
    <property type="component" value="Unassembled WGS sequence"/>
</dbReference>
<reference evidence="3 4" key="1">
    <citation type="submission" date="2022-11" db="EMBL/GenBank/DDBJ databases">
        <title>Deinococcus ZS9-10, Low Temperature and Draught-tolerating, UV-resistant Bacteria from Continental Antarctica.</title>
        <authorList>
            <person name="Cheng L."/>
        </authorList>
    </citation>
    <scope>NUCLEOTIDE SEQUENCE [LARGE SCALE GENOMIC DNA]</scope>
    <source>
        <strain evidence="3 4">ZS9-10</strain>
    </source>
</reference>
<accession>A0ABU4DT54</accession>
<evidence type="ECO:0000259" key="2">
    <source>
        <dbReference type="PROSITE" id="PS50234"/>
    </source>
</evidence>
<evidence type="ECO:0000256" key="1">
    <source>
        <dbReference type="SAM" id="SignalP"/>
    </source>
</evidence>
<dbReference type="EMBL" id="JAPMIV010000031">
    <property type="protein sequence ID" value="MDV6375624.1"/>
    <property type="molecule type" value="Genomic_DNA"/>
</dbReference>
<evidence type="ECO:0000313" key="3">
    <source>
        <dbReference type="EMBL" id="MDV6375624.1"/>
    </source>
</evidence>
<dbReference type="SMART" id="SM00327">
    <property type="entry name" value="VWA"/>
    <property type="match status" value="1"/>
</dbReference>
<dbReference type="Pfam" id="PF13519">
    <property type="entry name" value="VWA_2"/>
    <property type="match status" value="1"/>
</dbReference>
<dbReference type="InterPro" id="IPR002035">
    <property type="entry name" value="VWF_A"/>
</dbReference>